<evidence type="ECO:0000313" key="2">
    <source>
        <dbReference type="Proteomes" id="UP001372338"/>
    </source>
</evidence>
<gene>
    <name evidence="1" type="ORF">RIF29_16503</name>
</gene>
<dbReference type="AlphaFoldDB" id="A0AAN9FFH8"/>
<dbReference type="EMBL" id="JAYWIO010000003">
    <property type="protein sequence ID" value="KAK7275387.1"/>
    <property type="molecule type" value="Genomic_DNA"/>
</dbReference>
<dbReference type="PANTHER" id="PTHR13950:SF9">
    <property type="entry name" value="RABCONNECTIN-3A"/>
    <property type="match status" value="1"/>
</dbReference>
<dbReference type="Proteomes" id="UP001372338">
    <property type="component" value="Unassembled WGS sequence"/>
</dbReference>
<comment type="caution">
    <text evidence="1">The sequence shown here is derived from an EMBL/GenBank/DDBJ whole genome shotgun (WGS) entry which is preliminary data.</text>
</comment>
<evidence type="ECO:0000313" key="1">
    <source>
        <dbReference type="EMBL" id="KAK7275387.1"/>
    </source>
</evidence>
<accession>A0AAN9FFH8</accession>
<keyword evidence="2" id="KW-1185">Reference proteome</keyword>
<dbReference type="PANTHER" id="PTHR13950">
    <property type="entry name" value="RABCONNECTIN-RELATED"/>
    <property type="match status" value="1"/>
</dbReference>
<proteinExistence type="predicted"/>
<protein>
    <submittedName>
        <fullName evidence="1">Uncharacterized protein</fullName>
    </submittedName>
</protein>
<sequence>MTEADKTKLNPTDHLPLHLHRSDVVPPAPTFSPSTIDFLPHFSSFTWIAYGASSLLVITHFPSPLSLPQSHIGPLFRHSFDLSSPVSSVSWSPAVPSSGDLAAAARNCIWLFRHHSKGDSDFLHFY</sequence>
<dbReference type="GO" id="GO:0007035">
    <property type="term" value="P:vacuolar acidification"/>
    <property type="evidence" value="ECO:0007669"/>
    <property type="project" value="TreeGrafter"/>
</dbReference>
<dbReference type="InterPro" id="IPR052208">
    <property type="entry name" value="DmX-like/RAVE_component"/>
</dbReference>
<dbReference type="GO" id="GO:0043291">
    <property type="term" value="C:RAVE complex"/>
    <property type="evidence" value="ECO:0007669"/>
    <property type="project" value="TreeGrafter"/>
</dbReference>
<reference evidence="1 2" key="1">
    <citation type="submission" date="2024-01" db="EMBL/GenBank/DDBJ databases">
        <title>The genomes of 5 underutilized Papilionoideae crops provide insights into root nodulation and disease resistanc.</title>
        <authorList>
            <person name="Yuan L."/>
        </authorList>
    </citation>
    <scope>NUCLEOTIDE SEQUENCE [LARGE SCALE GENOMIC DNA]</scope>
    <source>
        <strain evidence="1">ZHUSHIDOU_FW_LH</strain>
        <tissue evidence="1">Leaf</tissue>
    </source>
</reference>
<name>A0AAN9FFH8_CROPI</name>
<organism evidence="1 2">
    <name type="scientific">Crotalaria pallida</name>
    <name type="common">Smooth rattlebox</name>
    <name type="synonym">Crotalaria striata</name>
    <dbReference type="NCBI Taxonomy" id="3830"/>
    <lineage>
        <taxon>Eukaryota</taxon>
        <taxon>Viridiplantae</taxon>
        <taxon>Streptophyta</taxon>
        <taxon>Embryophyta</taxon>
        <taxon>Tracheophyta</taxon>
        <taxon>Spermatophyta</taxon>
        <taxon>Magnoliopsida</taxon>
        <taxon>eudicotyledons</taxon>
        <taxon>Gunneridae</taxon>
        <taxon>Pentapetalae</taxon>
        <taxon>rosids</taxon>
        <taxon>fabids</taxon>
        <taxon>Fabales</taxon>
        <taxon>Fabaceae</taxon>
        <taxon>Papilionoideae</taxon>
        <taxon>50 kb inversion clade</taxon>
        <taxon>genistoids sensu lato</taxon>
        <taxon>core genistoids</taxon>
        <taxon>Crotalarieae</taxon>
        <taxon>Crotalaria</taxon>
    </lineage>
</organism>